<dbReference type="AlphaFoldDB" id="A0A023Q0D7"/>
<evidence type="ECO:0008006" key="4">
    <source>
        <dbReference type="Google" id="ProtNLM"/>
    </source>
</evidence>
<dbReference type="OrthoDB" id="6301130at2"/>
<reference evidence="2 3" key="2">
    <citation type="submission" date="2014-12" db="EMBL/GenBank/DDBJ databases">
        <title>Draft Genome Sequence of Pseudoalteromonas luteoviolacea HI1.</title>
        <authorList>
            <person name="Asahina A.Y."/>
            <person name="Hadfield M.G."/>
        </authorList>
    </citation>
    <scope>NUCLEOTIDE SEQUENCE [LARGE SCALE GENOMIC DNA]</scope>
    <source>
        <strain evidence="2 3">HI1</strain>
    </source>
</reference>
<evidence type="ECO:0000313" key="1">
    <source>
        <dbReference type="EMBL" id="AHX39968.1"/>
    </source>
</evidence>
<evidence type="ECO:0000313" key="3">
    <source>
        <dbReference type="Proteomes" id="UP000031327"/>
    </source>
</evidence>
<dbReference type="Proteomes" id="UP000031327">
    <property type="component" value="Unassembled WGS sequence"/>
</dbReference>
<dbReference type="EMBL" id="JWIC01000004">
    <property type="protein sequence ID" value="KID58282.1"/>
    <property type="molecule type" value="Genomic_DNA"/>
</dbReference>
<dbReference type="Pfam" id="PF05488">
    <property type="entry name" value="PAAR_motif"/>
    <property type="match status" value="1"/>
</dbReference>
<reference evidence="1" key="1">
    <citation type="journal article" date="2014" name="Science">
        <title>Marine tubeworm metamorphosis induced by arrays of bacterial phage tail-like structures.</title>
        <authorList>
            <person name="Shikuma N.J."/>
            <person name="Pilhofer M."/>
            <person name="Weiss G.L."/>
            <person name="Hadfield M.G."/>
            <person name="Jensen G.J."/>
            <person name="Newman D.K."/>
        </authorList>
    </citation>
    <scope>NUCLEOTIDE SEQUENCE</scope>
    <source>
        <strain evidence="1">HI1</strain>
    </source>
</reference>
<dbReference type="RefSeq" id="WP_039608576.1">
    <property type="nucleotide sequence ID" value="NZ_JWIC01000004.1"/>
</dbReference>
<evidence type="ECO:0000313" key="2">
    <source>
        <dbReference type="EMBL" id="KID58282.1"/>
    </source>
</evidence>
<dbReference type="Gene3D" id="2.60.200.60">
    <property type="match status" value="1"/>
</dbReference>
<accession>A0A023Q0D7</accession>
<dbReference type="CDD" id="cd14737">
    <property type="entry name" value="PAAR_1"/>
    <property type="match status" value="1"/>
</dbReference>
<gene>
    <name evidence="2" type="ORF">JF50_06285</name>
</gene>
<sequence>MPAVSVDGAITDVHGGFAPGVISASGPKFTVGGIDVLREGDSVSEHVYMPDPKVKHSGKVVQAGAPNFTIGGKAIARLGDPTDCGGKIAVGVGSFTVGDK</sequence>
<protein>
    <recommendedName>
        <fullName evidence="4">PAAR domain-containing protein</fullName>
    </recommendedName>
</protein>
<organism evidence="1">
    <name type="scientific">Pseudoalteromonas luteoviolacea</name>
    <dbReference type="NCBI Taxonomy" id="43657"/>
    <lineage>
        <taxon>Bacteria</taxon>
        <taxon>Pseudomonadati</taxon>
        <taxon>Pseudomonadota</taxon>
        <taxon>Gammaproteobacteria</taxon>
        <taxon>Alteromonadales</taxon>
        <taxon>Pseudoalteromonadaceae</taxon>
        <taxon>Pseudoalteromonas</taxon>
    </lineage>
</organism>
<name>A0A023Q0D7_9GAMM</name>
<dbReference type="EMBL" id="KF724689">
    <property type="protein sequence ID" value="AHX39968.1"/>
    <property type="molecule type" value="Genomic_DNA"/>
</dbReference>
<dbReference type="InterPro" id="IPR008727">
    <property type="entry name" value="PAAR_motif"/>
</dbReference>
<proteinExistence type="predicted"/>